<evidence type="ECO:0000313" key="3">
    <source>
        <dbReference type="Proteomes" id="UP001165381"/>
    </source>
</evidence>
<dbReference type="Pfam" id="PF13858">
    <property type="entry name" value="DUF4199"/>
    <property type="match status" value="1"/>
</dbReference>
<organism evidence="2 3">
    <name type="scientific">Jejuia spongiicola</name>
    <dbReference type="NCBI Taxonomy" id="2942207"/>
    <lineage>
        <taxon>Bacteria</taxon>
        <taxon>Pseudomonadati</taxon>
        <taxon>Bacteroidota</taxon>
        <taxon>Flavobacteriia</taxon>
        <taxon>Flavobacteriales</taxon>
        <taxon>Flavobacteriaceae</taxon>
        <taxon>Jejuia</taxon>
    </lineage>
</organism>
<feature type="transmembrane region" description="Helical" evidence="1">
    <location>
        <begin position="147"/>
        <end position="167"/>
    </location>
</feature>
<keyword evidence="1" id="KW-0812">Transmembrane</keyword>
<dbReference type="EMBL" id="JAMFLZ010000002">
    <property type="protein sequence ID" value="MCL6294399.1"/>
    <property type="molecule type" value="Genomic_DNA"/>
</dbReference>
<feature type="transmembrane region" description="Helical" evidence="1">
    <location>
        <begin position="44"/>
        <end position="60"/>
    </location>
</feature>
<protein>
    <submittedName>
        <fullName evidence="2">DUF4199 domain-containing protein</fullName>
    </submittedName>
</protein>
<evidence type="ECO:0000256" key="1">
    <source>
        <dbReference type="SAM" id="Phobius"/>
    </source>
</evidence>
<keyword evidence="1" id="KW-1133">Transmembrane helix</keyword>
<accession>A0ABT0QBY0</accession>
<sequence>METNKLSPGKFATNYGLVLGVILIIISAILYFTGMQLKGVQWPMYIYYILFPLIVIYAISQFKKNNGNLLSLSEAIKVGLMTAIISALIFAVYNIIFNYFIDPEFIDKMMDVSREKLLENPNMTEEMVDKSLEIGKKFANPILGSTIWIALSAIFGLIYSLIGGLVMKKEA</sequence>
<dbReference type="InterPro" id="IPR025250">
    <property type="entry name" value="DUF4199"/>
</dbReference>
<proteinExistence type="predicted"/>
<name>A0ABT0QBY0_9FLAO</name>
<reference evidence="2" key="1">
    <citation type="submission" date="2022-05" db="EMBL/GenBank/DDBJ databases">
        <authorList>
            <person name="Park J.-S."/>
        </authorList>
    </citation>
    <scope>NUCLEOTIDE SEQUENCE</scope>
    <source>
        <strain evidence="2">2012CJ34-3</strain>
    </source>
</reference>
<dbReference type="Proteomes" id="UP001165381">
    <property type="component" value="Unassembled WGS sequence"/>
</dbReference>
<gene>
    <name evidence="2" type="ORF">M3P09_05300</name>
</gene>
<keyword evidence="3" id="KW-1185">Reference proteome</keyword>
<dbReference type="RefSeq" id="WP_249972301.1">
    <property type="nucleotide sequence ID" value="NZ_JAMFLZ010000002.1"/>
</dbReference>
<feature type="transmembrane region" description="Helical" evidence="1">
    <location>
        <begin position="80"/>
        <end position="101"/>
    </location>
</feature>
<feature type="transmembrane region" description="Helical" evidence="1">
    <location>
        <begin position="12"/>
        <end position="32"/>
    </location>
</feature>
<comment type="caution">
    <text evidence="2">The sequence shown here is derived from an EMBL/GenBank/DDBJ whole genome shotgun (WGS) entry which is preliminary data.</text>
</comment>
<evidence type="ECO:0000313" key="2">
    <source>
        <dbReference type="EMBL" id="MCL6294399.1"/>
    </source>
</evidence>
<keyword evidence="1" id="KW-0472">Membrane</keyword>